<reference evidence="2" key="1">
    <citation type="journal article" date="2021" name="Int. J. Syst. Evol. Microbiol.">
        <title>Bradyrhizobium septentrionale sp. nov. (sv. septentrionale) and Bradyrhizobium quebecense sp. nov. (sv. septentrionale) associated with legumes native to Canada possess rearranged symbiosis genes and numerous insertion sequences.</title>
        <authorList>
            <person name="Bromfield E.S.P."/>
            <person name="Cloutier S."/>
        </authorList>
    </citation>
    <scope>NUCLEOTIDE SEQUENCE</scope>
    <source>
        <strain evidence="2">12S5</strain>
    </source>
</reference>
<feature type="region of interest" description="Disordered" evidence="1">
    <location>
        <begin position="1"/>
        <end position="95"/>
    </location>
</feature>
<accession>A0ABS3MDE3</accession>
<feature type="compositionally biased region" description="Polar residues" evidence="1">
    <location>
        <begin position="68"/>
        <end position="95"/>
    </location>
</feature>
<organism evidence="2 3">
    <name type="scientific">Bradyrhizobium quebecense</name>
    <dbReference type="NCBI Taxonomy" id="2748629"/>
    <lineage>
        <taxon>Bacteria</taxon>
        <taxon>Pseudomonadati</taxon>
        <taxon>Pseudomonadota</taxon>
        <taxon>Alphaproteobacteria</taxon>
        <taxon>Hyphomicrobiales</taxon>
        <taxon>Nitrobacteraceae</taxon>
        <taxon>Bradyrhizobium</taxon>
    </lineage>
</organism>
<feature type="compositionally biased region" description="Basic and acidic residues" evidence="1">
    <location>
        <begin position="33"/>
        <end position="42"/>
    </location>
</feature>
<feature type="compositionally biased region" description="Acidic residues" evidence="1">
    <location>
        <begin position="1"/>
        <end position="10"/>
    </location>
</feature>
<evidence type="ECO:0000313" key="2">
    <source>
        <dbReference type="EMBL" id="MBO1429489.1"/>
    </source>
</evidence>
<gene>
    <name evidence="2" type="ORF">J4P68_08590</name>
</gene>
<feature type="compositionally biased region" description="Basic and acidic residues" evidence="1">
    <location>
        <begin position="11"/>
        <end position="21"/>
    </location>
</feature>
<keyword evidence="3" id="KW-1185">Reference proteome</keyword>
<dbReference type="EMBL" id="JAGEPA010000001">
    <property type="protein sequence ID" value="MBO1429489.1"/>
    <property type="molecule type" value="Genomic_DNA"/>
</dbReference>
<evidence type="ECO:0000256" key="1">
    <source>
        <dbReference type="SAM" id="MobiDB-lite"/>
    </source>
</evidence>
<sequence length="95" mass="10764">MIEIPFDDEAEARSIIRDRAARHPGRRSGRGRGNSDQDDKGAKWHKMRKITVAQNGENRGRNDGRPQRQANNPTDGNWNSAYHLQSTGQNARQRG</sequence>
<name>A0ABS3MDE3_9BRAD</name>
<comment type="caution">
    <text evidence="2">The sequence shown here is derived from an EMBL/GenBank/DDBJ whole genome shotgun (WGS) entry which is preliminary data.</text>
</comment>
<proteinExistence type="predicted"/>
<dbReference type="Proteomes" id="UP000692816">
    <property type="component" value="Unassembled WGS sequence"/>
</dbReference>
<protein>
    <submittedName>
        <fullName evidence="2">Uncharacterized protein</fullName>
    </submittedName>
</protein>
<evidence type="ECO:0000313" key="3">
    <source>
        <dbReference type="Proteomes" id="UP000692816"/>
    </source>
</evidence>